<name>A0ABT2LTQ1_9HYPH</name>
<evidence type="ECO:0000256" key="1">
    <source>
        <dbReference type="ARBA" id="ARBA00023015"/>
    </source>
</evidence>
<dbReference type="Pfam" id="PF07729">
    <property type="entry name" value="FCD"/>
    <property type="match status" value="1"/>
</dbReference>
<dbReference type="SUPFAM" id="SSF46785">
    <property type="entry name" value="Winged helix' DNA-binding domain"/>
    <property type="match status" value="1"/>
</dbReference>
<dbReference type="PANTHER" id="PTHR43537">
    <property type="entry name" value="TRANSCRIPTIONAL REGULATOR, GNTR FAMILY"/>
    <property type="match status" value="1"/>
</dbReference>
<organism evidence="5 6">
    <name type="scientific">Chelativorans salis</name>
    <dbReference type="NCBI Taxonomy" id="2978478"/>
    <lineage>
        <taxon>Bacteria</taxon>
        <taxon>Pseudomonadati</taxon>
        <taxon>Pseudomonadota</taxon>
        <taxon>Alphaproteobacteria</taxon>
        <taxon>Hyphomicrobiales</taxon>
        <taxon>Phyllobacteriaceae</taxon>
        <taxon>Chelativorans</taxon>
    </lineage>
</organism>
<dbReference type="Pfam" id="PF00392">
    <property type="entry name" value="GntR"/>
    <property type="match status" value="1"/>
</dbReference>
<dbReference type="Gene3D" id="1.20.120.530">
    <property type="entry name" value="GntR ligand-binding domain-like"/>
    <property type="match status" value="1"/>
</dbReference>
<dbReference type="PANTHER" id="PTHR43537:SF49">
    <property type="entry name" value="TRANSCRIPTIONAL REGULATORY PROTEIN"/>
    <property type="match status" value="1"/>
</dbReference>
<dbReference type="InterPro" id="IPR036390">
    <property type="entry name" value="WH_DNA-bd_sf"/>
</dbReference>
<comment type="caution">
    <text evidence="5">The sequence shown here is derived from an EMBL/GenBank/DDBJ whole genome shotgun (WGS) entry which is preliminary data.</text>
</comment>
<dbReference type="SMART" id="SM00895">
    <property type="entry name" value="FCD"/>
    <property type="match status" value="1"/>
</dbReference>
<evidence type="ECO:0000259" key="4">
    <source>
        <dbReference type="PROSITE" id="PS50949"/>
    </source>
</evidence>
<evidence type="ECO:0000313" key="6">
    <source>
        <dbReference type="Proteomes" id="UP001320831"/>
    </source>
</evidence>
<dbReference type="SUPFAM" id="SSF48008">
    <property type="entry name" value="GntR ligand-binding domain-like"/>
    <property type="match status" value="1"/>
</dbReference>
<gene>
    <name evidence="5" type="ORF">N5A92_23100</name>
</gene>
<proteinExistence type="predicted"/>
<evidence type="ECO:0000313" key="5">
    <source>
        <dbReference type="EMBL" id="MCT7377910.1"/>
    </source>
</evidence>
<dbReference type="InterPro" id="IPR011711">
    <property type="entry name" value="GntR_C"/>
</dbReference>
<accession>A0ABT2LTQ1</accession>
<dbReference type="EMBL" id="JAOCZP010000010">
    <property type="protein sequence ID" value="MCT7377910.1"/>
    <property type="molecule type" value="Genomic_DNA"/>
</dbReference>
<feature type="domain" description="HTH gntR-type" evidence="4">
    <location>
        <begin position="1"/>
        <end position="67"/>
    </location>
</feature>
<dbReference type="SMART" id="SM00345">
    <property type="entry name" value="HTH_GNTR"/>
    <property type="match status" value="1"/>
</dbReference>
<reference evidence="5 6" key="1">
    <citation type="submission" date="2022-09" db="EMBL/GenBank/DDBJ databases">
        <title>Chelativorans salina sp. nov., a novel slightly halophilic bacterium isolated from a saline lake sediment enrichment.</title>
        <authorList>
            <person name="Gao L."/>
            <person name="Fang B.-Z."/>
            <person name="Li W.-J."/>
        </authorList>
    </citation>
    <scope>NUCLEOTIDE SEQUENCE [LARGE SCALE GENOMIC DNA]</scope>
    <source>
        <strain evidence="5 6">EGI FJ00035</strain>
    </source>
</reference>
<dbReference type="Proteomes" id="UP001320831">
    <property type="component" value="Unassembled WGS sequence"/>
</dbReference>
<keyword evidence="3" id="KW-0804">Transcription</keyword>
<dbReference type="PRINTS" id="PR00035">
    <property type="entry name" value="HTHGNTR"/>
</dbReference>
<dbReference type="CDD" id="cd07377">
    <property type="entry name" value="WHTH_GntR"/>
    <property type="match status" value="1"/>
</dbReference>
<sequence>MLRSRLKNKIADLILSGHLKPGQRLDEQSLASRFGVSRTPIREALQQLGAAGLVEMRPRRSARVRALSMPELESSFEAMGEIEAICARYAAERMTQAERIALKALIDHSRRASEEGDRLRCRDLDAQIHALLHTGAHNGALCSVANEMRVRVELYSSAPYTLPNFETQLHVPHRQHEQIVQAVLDRDAEAAHCLMIEHIGRSFLTVKGILEEEGSALASVHGGFAVPGQAQGKTWQEVI</sequence>
<keyword evidence="2" id="KW-0238">DNA-binding</keyword>
<dbReference type="PROSITE" id="PS50949">
    <property type="entry name" value="HTH_GNTR"/>
    <property type="match status" value="1"/>
</dbReference>
<evidence type="ECO:0000256" key="3">
    <source>
        <dbReference type="ARBA" id="ARBA00023163"/>
    </source>
</evidence>
<evidence type="ECO:0000256" key="2">
    <source>
        <dbReference type="ARBA" id="ARBA00023125"/>
    </source>
</evidence>
<dbReference type="InterPro" id="IPR036388">
    <property type="entry name" value="WH-like_DNA-bd_sf"/>
</dbReference>
<dbReference type="InterPro" id="IPR000524">
    <property type="entry name" value="Tscrpt_reg_HTH_GntR"/>
</dbReference>
<keyword evidence="1" id="KW-0805">Transcription regulation</keyword>
<keyword evidence="6" id="KW-1185">Reference proteome</keyword>
<dbReference type="Gene3D" id="1.10.10.10">
    <property type="entry name" value="Winged helix-like DNA-binding domain superfamily/Winged helix DNA-binding domain"/>
    <property type="match status" value="1"/>
</dbReference>
<protein>
    <submittedName>
        <fullName evidence="5">GntR family transcriptional regulator</fullName>
    </submittedName>
</protein>
<dbReference type="InterPro" id="IPR008920">
    <property type="entry name" value="TF_FadR/GntR_C"/>
</dbReference>
<dbReference type="RefSeq" id="WP_260906651.1">
    <property type="nucleotide sequence ID" value="NZ_JAOCZP010000010.1"/>
</dbReference>